<protein>
    <recommendedName>
        <fullName evidence="3">Sulfotransferase family protein</fullName>
    </recommendedName>
</protein>
<comment type="caution">
    <text evidence="1">The sequence shown here is derived from an EMBL/GenBank/DDBJ whole genome shotgun (WGS) entry which is preliminary data.</text>
</comment>
<keyword evidence="2" id="KW-1185">Reference proteome</keyword>
<dbReference type="EMBL" id="BAAANL010000003">
    <property type="protein sequence ID" value="GAA1860016.1"/>
    <property type="molecule type" value="Genomic_DNA"/>
</dbReference>
<proteinExistence type="predicted"/>
<sequence length="244" mass="28169">MTVQAYETFAYLDVEKTGSSFITGFLGEHVAERPTRERMHGMLEWSPPKDRVHVISVRDPVGAYASLYAFGCMGKGAMAGSIRRSGNGGLYTGRPEGLSGWLEFVLDPRNARHLDPRGYRWSGAHRCAGIMSFRIARLAVPNPLLRFRRARTPEEFLAVYDRYGVIDETIRMETLREDLEAFVRRYEGRIRWRRPADEVIAALWREHPRNMSTGLDRDELRRIAGRHRADILDREPLLTRRFGY</sequence>
<reference evidence="2" key="1">
    <citation type="journal article" date="2019" name="Int. J. Syst. Evol. Microbiol.">
        <title>The Global Catalogue of Microorganisms (GCM) 10K type strain sequencing project: providing services to taxonomists for standard genome sequencing and annotation.</title>
        <authorList>
            <consortium name="The Broad Institute Genomics Platform"/>
            <consortium name="The Broad Institute Genome Sequencing Center for Infectious Disease"/>
            <person name="Wu L."/>
            <person name="Ma J."/>
        </authorList>
    </citation>
    <scope>NUCLEOTIDE SEQUENCE [LARGE SCALE GENOMIC DNA]</scope>
    <source>
        <strain evidence="2">JCM 14326</strain>
    </source>
</reference>
<gene>
    <name evidence="1" type="ORF">GCM10009751_16900</name>
</gene>
<evidence type="ECO:0000313" key="2">
    <source>
        <dbReference type="Proteomes" id="UP001501094"/>
    </source>
</evidence>
<dbReference type="Proteomes" id="UP001501094">
    <property type="component" value="Unassembled WGS sequence"/>
</dbReference>
<evidence type="ECO:0000313" key="1">
    <source>
        <dbReference type="EMBL" id="GAA1860016.1"/>
    </source>
</evidence>
<name>A0ABP4ZNA0_9MICO</name>
<organism evidence="1 2">
    <name type="scientific">Myceligenerans crystallogenes</name>
    <dbReference type="NCBI Taxonomy" id="316335"/>
    <lineage>
        <taxon>Bacteria</taxon>
        <taxon>Bacillati</taxon>
        <taxon>Actinomycetota</taxon>
        <taxon>Actinomycetes</taxon>
        <taxon>Micrococcales</taxon>
        <taxon>Promicromonosporaceae</taxon>
        <taxon>Myceligenerans</taxon>
    </lineage>
</organism>
<accession>A0ABP4ZNA0</accession>
<dbReference type="RefSeq" id="WP_344101555.1">
    <property type="nucleotide sequence ID" value="NZ_BAAANL010000003.1"/>
</dbReference>
<evidence type="ECO:0008006" key="3">
    <source>
        <dbReference type="Google" id="ProtNLM"/>
    </source>
</evidence>